<evidence type="ECO:0000256" key="2">
    <source>
        <dbReference type="ARBA" id="ARBA00022801"/>
    </source>
</evidence>
<gene>
    <name evidence="8" type="ORF">QRT05_09580</name>
</gene>
<keyword evidence="9" id="KW-1185">Reference proteome</keyword>
<evidence type="ECO:0000313" key="8">
    <source>
        <dbReference type="EMBL" id="MDM7831582.1"/>
    </source>
</evidence>
<proteinExistence type="inferred from homology"/>
<evidence type="ECO:0000256" key="4">
    <source>
        <dbReference type="ARBA" id="ARBA00023295"/>
    </source>
</evidence>
<keyword evidence="3" id="KW-0119">Carbohydrate metabolism</keyword>
<dbReference type="SUPFAM" id="SSF81296">
    <property type="entry name" value="E set domains"/>
    <property type="match status" value="1"/>
</dbReference>
<organism evidence="8 9">
    <name type="scientific">Cellulomonas edaphi</name>
    <dbReference type="NCBI Taxonomy" id="3053468"/>
    <lineage>
        <taxon>Bacteria</taxon>
        <taxon>Bacillati</taxon>
        <taxon>Actinomycetota</taxon>
        <taxon>Actinomycetes</taxon>
        <taxon>Micrococcales</taxon>
        <taxon>Cellulomonadaceae</taxon>
        <taxon>Cellulomonas</taxon>
    </lineage>
</organism>
<evidence type="ECO:0000259" key="6">
    <source>
        <dbReference type="Pfam" id="PF00759"/>
    </source>
</evidence>
<dbReference type="InterPro" id="IPR008928">
    <property type="entry name" value="6-hairpin_glycosidase_sf"/>
</dbReference>
<evidence type="ECO:0000256" key="3">
    <source>
        <dbReference type="ARBA" id="ARBA00023277"/>
    </source>
</evidence>
<dbReference type="Proteomes" id="UP001321453">
    <property type="component" value="Unassembled WGS sequence"/>
</dbReference>
<dbReference type="Gene3D" id="1.50.10.10">
    <property type="match status" value="1"/>
</dbReference>
<feature type="domain" description="Glycoside hydrolase family 9" evidence="6">
    <location>
        <begin position="107"/>
        <end position="550"/>
    </location>
</feature>
<accession>A0ABT7S7J3</accession>
<dbReference type="Pfam" id="PF02927">
    <property type="entry name" value="CelD_N"/>
    <property type="match status" value="1"/>
</dbReference>
<comment type="caution">
    <text evidence="8">The sequence shown here is derived from an EMBL/GenBank/DDBJ whole genome shotgun (WGS) entry which is preliminary data.</text>
</comment>
<dbReference type="CDD" id="cd02850">
    <property type="entry name" value="E_set_Cellulase_N"/>
    <property type="match status" value="1"/>
</dbReference>
<dbReference type="InterPro" id="IPR013783">
    <property type="entry name" value="Ig-like_fold"/>
</dbReference>
<evidence type="ECO:0000259" key="7">
    <source>
        <dbReference type="Pfam" id="PF02927"/>
    </source>
</evidence>
<dbReference type="PANTHER" id="PTHR22298">
    <property type="entry name" value="ENDO-1,4-BETA-GLUCANASE"/>
    <property type="match status" value="1"/>
</dbReference>
<reference evidence="8 9" key="1">
    <citation type="submission" date="2023-06" db="EMBL/GenBank/DDBJ databases">
        <title>Cellulomonas sp. MW9 Whole genome sequence.</title>
        <authorList>
            <person name="Park S."/>
        </authorList>
    </citation>
    <scope>NUCLEOTIDE SEQUENCE [LARGE SCALE GENOMIC DNA]</scope>
    <source>
        <strain evidence="8 9">MW9</strain>
    </source>
</reference>
<keyword evidence="2 8" id="KW-0378">Hydrolase</keyword>
<keyword evidence="4" id="KW-0326">Glycosidase</keyword>
<evidence type="ECO:0000256" key="1">
    <source>
        <dbReference type="ARBA" id="ARBA00007072"/>
    </source>
</evidence>
<protein>
    <submittedName>
        <fullName evidence="8">Glycoside hydrolase family 9 protein</fullName>
    </submittedName>
</protein>
<feature type="domain" description="Cellulase Ig-like" evidence="7">
    <location>
        <begin position="15"/>
        <end position="96"/>
    </location>
</feature>
<keyword evidence="5" id="KW-0624">Polysaccharide degradation</keyword>
<evidence type="ECO:0000313" key="9">
    <source>
        <dbReference type="Proteomes" id="UP001321453"/>
    </source>
</evidence>
<dbReference type="InterPro" id="IPR012341">
    <property type="entry name" value="6hp_glycosidase-like_sf"/>
</dbReference>
<dbReference type="Gene3D" id="2.60.40.10">
    <property type="entry name" value="Immunoglobulins"/>
    <property type="match status" value="1"/>
</dbReference>
<dbReference type="GO" id="GO:0016787">
    <property type="term" value="F:hydrolase activity"/>
    <property type="evidence" value="ECO:0007669"/>
    <property type="project" value="UniProtKB-KW"/>
</dbReference>
<name>A0ABT7S7J3_9CELL</name>
<dbReference type="InterPro" id="IPR001701">
    <property type="entry name" value="Glyco_hydro_9"/>
</dbReference>
<dbReference type="InterPro" id="IPR014756">
    <property type="entry name" value="Ig_E-set"/>
</dbReference>
<dbReference type="SUPFAM" id="SSF48208">
    <property type="entry name" value="Six-hairpin glycosidases"/>
    <property type="match status" value="1"/>
</dbReference>
<comment type="similarity">
    <text evidence="1">Belongs to the glycosyl hydrolase 9 (cellulase E) family.</text>
</comment>
<dbReference type="RefSeq" id="WP_289446944.1">
    <property type="nucleotide sequence ID" value="NZ_JAUCGR010000002.1"/>
</dbReference>
<dbReference type="EMBL" id="JAUCGR010000002">
    <property type="protein sequence ID" value="MDM7831582.1"/>
    <property type="molecule type" value="Genomic_DNA"/>
</dbReference>
<dbReference type="InterPro" id="IPR004197">
    <property type="entry name" value="Cellulase_Ig-like"/>
</dbReference>
<dbReference type="Pfam" id="PF00759">
    <property type="entry name" value="Glyco_hydro_9"/>
    <property type="match status" value="1"/>
</dbReference>
<sequence length="556" mass="60431">MSWPRWSSDEVLARRPRVRVNQLGYLPGRPMRATLVAEHVDPLPFVVVRADERVVHRGVSEPWPVRPEPTSGLPVHVLDLGDLPAGTYSVAAGSSRSHPFSVEDRLYAGLRTDALRFFSLMRSGTEIAAPGYERPAGHPDTSVPAWTGPDAERLYPGWHDDAAYDVSGGWYDAGDYGKYVTSGAIAVWQLLGTLDLTPDDPAVVDECRWQLDWLLRMQVPPGRPLAGMAFHRVHGSTWPPLPCWPHLDATERVLHRPSTTATLHLAAAAAAGARHLRRLDPAYAARLERAARSAFDAARSAPALLAPDDHARHGGGPYHDDVIADDRAWAASELWLATGDSAYESELPRAHEHGRDPFDPAGFDFDAVAAPAQLDLALHGSALTGHDQIVDRLRAGADRLLALQADQPWGQPYAPASGWAWGSNGRVLNNLVVLGMAHLVTGERSYADAVAIGADYLLGRNALGQSYVTGYGTDDSRHQRTRQFGHDLDPAMPPPPPGALAGGANSVPVPDFPYDDRLRGLPPQLCYLDEPTSEVTNDVCIRWNAPLVWVATFLTA</sequence>
<evidence type="ECO:0000256" key="5">
    <source>
        <dbReference type="ARBA" id="ARBA00023326"/>
    </source>
</evidence>